<evidence type="ECO:0000256" key="1">
    <source>
        <dbReference type="PROSITE-ProRule" id="PRU00042"/>
    </source>
</evidence>
<dbReference type="InterPro" id="IPR013087">
    <property type="entry name" value="Znf_C2H2_type"/>
</dbReference>
<feature type="compositionally biased region" description="Basic and acidic residues" evidence="2">
    <location>
        <begin position="264"/>
        <end position="278"/>
    </location>
</feature>
<dbReference type="AlphaFoldDB" id="A0AA38S244"/>
<dbReference type="PANTHER" id="PTHR46179:SF24">
    <property type="entry name" value="C2H2-TYPE DOMAIN-CONTAINING PROTEIN"/>
    <property type="match status" value="1"/>
</dbReference>
<sequence length="315" mass="34896">MASSMMAASQVAFEPRDFMHAENYPSMDDPHVPGGDADTFADAHQAVANDLADGVNYNGTGVPDFDATHNDLDLDSPPPPPPPPPPSNMHPEPPPTGEHLQHVSKTKIPPKPSRPVVKNADGKFVCTLEECQETIREFARKCEWSKHMDKHERPYPCLESGCEKLPGFTYAGGLLRHEREVHGKHGGPKKPLTCPHPTCKRFAGKPFSRQENLNEHLRRVHTLDLADGQGQATDNDNDNAASPGNTPPPRAGQRRKRADDDDPEALRQENRRLRQENDELRQQVNNLNMQTSQLIAQLQQQLNQTALNLGNGALL</sequence>
<proteinExistence type="predicted"/>
<keyword evidence="1" id="KW-0479">Metal-binding</keyword>
<evidence type="ECO:0000313" key="5">
    <source>
        <dbReference type="Proteomes" id="UP001174691"/>
    </source>
</evidence>
<evidence type="ECO:0000256" key="2">
    <source>
        <dbReference type="SAM" id="MobiDB-lite"/>
    </source>
</evidence>
<keyword evidence="1" id="KW-0863">Zinc-finger</keyword>
<dbReference type="InterPro" id="IPR051061">
    <property type="entry name" value="Zinc_finger_trans_reg"/>
</dbReference>
<evidence type="ECO:0000313" key="4">
    <source>
        <dbReference type="EMBL" id="KAJ9154694.1"/>
    </source>
</evidence>
<keyword evidence="1" id="KW-0862">Zinc</keyword>
<dbReference type="Pfam" id="PF26177">
    <property type="entry name" value="zf_C2H2_17_1st"/>
    <property type="match status" value="1"/>
</dbReference>
<dbReference type="PROSITE" id="PS50157">
    <property type="entry name" value="ZINC_FINGER_C2H2_2"/>
    <property type="match status" value="1"/>
</dbReference>
<dbReference type="Pfam" id="PF26176">
    <property type="entry name" value="zf_C2H2_17_2"/>
    <property type="match status" value="1"/>
</dbReference>
<dbReference type="GO" id="GO:0006357">
    <property type="term" value="P:regulation of transcription by RNA polymerase II"/>
    <property type="evidence" value="ECO:0007669"/>
    <property type="project" value="TreeGrafter"/>
</dbReference>
<name>A0AA38S244_9PEZI</name>
<protein>
    <submittedName>
        <fullName evidence="4">Cell wall transcription factor ACE2</fullName>
    </submittedName>
</protein>
<dbReference type="InterPro" id="IPR059009">
    <property type="entry name" value="Znf_C2H2_17_1st"/>
</dbReference>
<dbReference type="GO" id="GO:0005634">
    <property type="term" value="C:nucleus"/>
    <property type="evidence" value="ECO:0007669"/>
    <property type="project" value="TreeGrafter"/>
</dbReference>
<comment type="caution">
    <text evidence="4">The sequence shown here is derived from an EMBL/GenBank/DDBJ whole genome shotgun (WGS) entry which is preliminary data.</text>
</comment>
<organism evidence="4 5">
    <name type="scientific">Coniochaeta hoffmannii</name>
    <dbReference type="NCBI Taxonomy" id="91930"/>
    <lineage>
        <taxon>Eukaryota</taxon>
        <taxon>Fungi</taxon>
        <taxon>Dikarya</taxon>
        <taxon>Ascomycota</taxon>
        <taxon>Pezizomycotina</taxon>
        <taxon>Sordariomycetes</taxon>
        <taxon>Sordariomycetidae</taxon>
        <taxon>Coniochaetales</taxon>
        <taxon>Coniochaetaceae</taxon>
        <taxon>Coniochaeta</taxon>
    </lineage>
</organism>
<dbReference type="EMBL" id="JANBVN010000056">
    <property type="protein sequence ID" value="KAJ9154694.1"/>
    <property type="molecule type" value="Genomic_DNA"/>
</dbReference>
<feature type="region of interest" description="Disordered" evidence="2">
    <location>
        <begin position="228"/>
        <end position="278"/>
    </location>
</feature>
<feature type="compositionally biased region" description="Pro residues" evidence="2">
    <location>
        <begin position="76"/>
        <end position="96"/>
    </location>
</feature>
<dbReference type="SMART" id="SM00355">
    <property type="entry name" value="ZnF_C2H2"/>
    <property type="match status" value="3"/>
</dbReference>
<dbReference type="GO" id="GO:0008270">
    <property type="term" value="F:zinc ion binding"/>
    <property type="evidence" value="ECO:0007669"/>
    <property type="project" value="UniProtKB-KW"/>
</dbReference>
<keyword evidence="5" id="KW-1185">Reference proteome</keyword>
<feature type="domain" description="C2H2-type" evidence="3">
    <location>
        <begin position="197"/>
        <end position="226"/>
    </location>
</feature>
<dbReference type="Proteomes" id="UP001174691">
    <property type="component" value="Unassembled WGS sequence"/>
</dbReference>
<evidence type="ECO:0000259" key="3">
    <source>
        <dbReference type="PROSITE" id="PS50157"/>
    </source>
</evidence>
<dbReference type="Gene3D" id="3.30.160.60">
    <property type="entry name" value="Classic Zinc Finger"/>
    <property type="match status" value="2"/>
</dbReference>
<feature type="region of interest" description="Disordered" evidence="2">
    <location>
        <begin position="22"/>
        <end position="116"/>
    </location>
</feature>
<dbReference type="InterPro" id="IPR059095">
    <property type="entry name" value="Znf_C2H2_17_2nd"/>
</dbReference>
<dbReference type="PANTHER" id="PTHR46179">
    <property type="entry name" value="ZINC FINGER PROTEIN"/>
    <property type="match status" value="1"/>
</dbReference>
<reference evidence="4" key="1">
    <citation type="submission" date="2022-07" db="EMBL/GenBank/DDBJ databases">
        <title>Fungi with potential for degradation of polypropylene.</title>
        <authorList>
            <person name="Gostincar C."/>
        </authorList>
    </citation>
    <scope>NUCLEOTIDE SEQUENCE</scope>
    <source>
        <strain evidence="4">EXF-13287</strain>
    </source>
</reference>
<feature type="compositionally biased region" description="Polar residues" evidence="2">
    <location>
        <begin position="230"/>
        <end position="244"/>
    </location>
</feature>
<gene>
    <name evidence="4" type="ORF">NKR19_g4472</name>
</gene>
<accession>A0AA38S244</accession>